<dbReference type="STRING" id="290052.ASU35_13490"/>
<keyword evidence="2" id="KW-1185">Reference proteome</keyword>
<sequence length="67" mass="7328">MTKIKVNVNNSTLTFRELTNLPGFYTRVSTDECFTEKSTTNTFSESTIDAANVTGDNTKIIDAFGGV</sequence>
<dbReference type="AlphaFoldDB" id="A0A0V8QCE6"/>
<gene>
    <name evidence="1" type="ORF">ASU35_13490</name>
</gene>
<dbReference type="Proteomes" id="UP000054874">
    <property type="component" value="Unassembled WGS sequence"/>
</dbReference>
<dbReference type="EMBL" id="LNAM01000178">
    <property type="protein sequence ID" value="KSV58271.1"/>
    <property type="molecule type" value="Genomic_DNA"/>
</dbReference>
<accession>A0A0V8QCE6</accession>
<organism evidence="1 2">
    <name type="scientific">Acetivibrio ethanolgignens</name>
    <dbReference type="NCBI Taxonomy" id="290052"/>
    <lineage>
        <taxon>Bacteria</taxon>
        <taxon>Bacillati</taxon>
        <taxon>Bacillota</taxon>
        <taxon>Clostridia</taxon>
        <taxon>Eubacteriales</taxon>
        <taxon>Oscillospiraceae</taxon>
        <taxon>Acetivibrio</taxon>
    </lineage>
</organism>
<name>A0A0V8QCE6_9FIRM</name>
<dbReference type="RefSeq" id="WP_058353508.1">
    <property type="nucleotide sequence ID" value="NZ_CABMMD010000178.1"/>
</dbReference>
<evidence type="ECO:0000313" key="1">
    <source>
        <dbReference type="EMBL" id="KSV58271.1"/>
    </source>
</evidence>
<reference evidence="1 2" key="1">
    <citation type="submission" date="2015-11" db="EMBL/GenBank/DDBJ databases">
        <title>Butyribacter intestini gen. nov., sp. nov., a butyric acid-producing bacterium of the family Lachnospiraceae isolated from the human faeces.</title>
        <authorList>
            <person name="Zou Y."/>
            <person name="Xue W."/>
            <person name="Luo G."/>
            <person name="Lv M."/>
        </authorList>
    </citation>
    <scope>NUCLEOTIDE SEQUENCE [LARGE SCALE GENOMIC DNA]</scope>
    <source>
        <strain evidence="1 2">ACET-33324</strain>
    </source>
</reference>
<evidence type="ECO:0000313" key="2">
    <source>
        <dbReference type="Proteomes" id="UP000054874"/>
    </source>
</evidence>
<proteinExistence type="predicted"/>
<comment type="caution">
    <text evidence="1">The sequence shown here is derived from an EMBL/GenBank/DDBJ whole genome shotgun (WGS) entry which is preliminary data.</text>
</comment>
<protein>
    <submittedName>
        <fullName evidence="1">Uncharacterized protein</fullName>
    </submittedName>
</protein>